<feature type="compositionally biased region" description="Basic and acidic residues" evidence="1">
    <location>
        <begin position="472"/>
        <end position="483"/>
    </location>
</feature>
<dbReference type="GeneID" id="111019115"/>
<organism evidence="2 3">
    <name type="scientific">Momordica charantia</name>
    <name type="common">Bitter gourd</name>
    <name type="synonym">Balsam pear</name>
    <dbReference type="NCBI Taxonomy" id="3673"/>
    <lineage>
        <taxon>Eukaryota</taxon>
        <taxon>Viridiplantae</taxon>
        <taxon>Streptophyta</taxon>
        <taxon>Embryophyta</taxon>
        <taxon>Tracheophyta</taxon>
        <taxon>Spermatophyta</taxon>
        <taxon>Magnoliopsida</taxon>
        <taxon>eudicotyledons</taxon>
        <taxon>Gunneridae</taxon>
        <taxon>Pentapetalae</taxon>
        <taxon>rosids</taxon>
        <taxon>fabids</taxon>
        <taxon>Cucurbitales</taxon>
        <taxon>Cucurbitaceae</taxon>
        <taxon>Momordiceae</taxon>
        <taxon>Momordica</taxon>
    </lineage>
</organism>
<feature type="region of interest" description="Disordered" evidence="1">
    <location>
        <begin position="224"/>
        <end position="344"/>
    </location>
</feature>
<feature type="region of interest" description="Disordered" evidence="1">
    <location>
        <begin position="403"/>
        <end position="483"/>
    </location>
</feature>
<evidence type="ECO:0000313" key="4">
    <source>
        <dbReference type="RefSeq" id="XP_022151097.1"/>
    </source>
</evidence>
<feature type="compositionally biased region" description="Polar residues" evidence="1">
    <location>
        <begin position="124"/>
        <end position="141"/>
    </location>
</feature>
<feature type="compositionally biased region" description="Basic and acidic residues" evidence="1">
    <location>
        <begin position="169"/>
        <end position="178"/>
    </location>
</feature>
<feature type="region of interest" description="Disordered" evidence="1">
    <location>
        <begin position="365"/>
        <end position="388"/>
    </location>
</feature>
<accession>A0A6J1DDJ3</accession>
<evidence type="ECO:0000313" key="5">
    <source>
        <dbReference type="RefSeq" id="XP_022151098.1"/>
    </source>
</evidence>
<dbReference type="KEGG" id="mcha:111019115"/>
<feature type="compositionally biased region" description="Polar residues" evidence="1">
    <location>
        <begin position="326"/>
        <end position="338"/>
    </location>
</feature>
<proteinExistence type="predicted"/>
<dbReference type="PANTHER" id="PTHR47286">
    <property type="entry name" value="F3I6.9 PROTEIN"/>
    <property type="match status" value="1"/>
</dbReference>
<keyword evidence="2" id="KW-1185">Reference proteome</keyword>
<evidence type="ECO:0000313" key="3">
    <source>
        <dbReference type="RefSeq" id="XP_022151096.1"/>
    </source>
</evidence>
<feature type="compositionally biased region" description="Basic and acidic residues" evidence="1">
    <location>
        <begin position="235"/>
        <end position="250"/>
    </location>
</feature>
<feature type="compositionally biased region" description="Basic and acidic residues" evidence="1">
    <location>
        <begin position="454"/>
        <end position="465"/>
    </location>
</feature>
<dbReference type="RefSeq" id="XP_022151097.1">
    <property type="nucleotide sequence ID" value="XM_022295405.1"/>
</dbReference>
<evidence type="ECO:0000313" key="2">
    <source>
        <dbReference type="Proteomes" id="UP000504603"/>
    </source>
</evidence>
<evidence type="ECO:0000256" key="1">
    <source>
        <dbReference type="SAM" id="MobiDB-lite"/>
    </source>
</evidence>
<reference evidence="3 4" key="1">
    <citation type="submission" date="2025-04" db="UniProtKB">
        <authorList>
            <consortium name="RefSeq"/>
        </authorList>
    </citation>
    <scope>IDENTIFICATION</scope>
    <source>
        <strain evidence="3 4">OHB3-1</strain>
    </source>
</reference>
<feature type="compositionally biased region" description="Basic and acidic residues" evidence="1">
    <location>
        <begin position="373"/>
        <end position="388"/>
    </location>
</feature>
<sequence>MDESALVDVLNDEDKVEENASGKPLLEVSVSFGRFENDLLSWEKWSTFSPNKYLEEVEKYATPGSVAQKRAYFEAHYKKIADRKSKLLEQEREEMEGNTTVVSDELNGGEDLMNNSERLDSESETSNHQVSAVEVEQNTTLIGEVSGVYQDEVKDDVESTAECESSPNGEKEQPDGRLECVGSETSKQEEVVVKQVETLPVESRSTKEPPQKLVNKISAVSKVKQQVLKQNRPKQSKEVKLTTPVVKERNSASVKKKQISSTAKAPQISTPKLYKTTPGPTTPVARSPVPRSSTKKGNNSSLSRSQNLSSGEVKKVAPKSLHMSLSLGTPNSDPSSGTGIRRSFIMEKMGDKDIVKRAFKTFQNSFNQMKSSPQEEKSSAPKMVPAKEKEIRISTSVAAKKENGGLNKVSSTIRGTESRTARVAPSQKFEGKSNAKVAGRTNLQSKSKVAPSQKVEDKFNAREGGRTNLLSKPKDASKNRLRS</sequence>
<gene>
    <name evidence="3 4 5" type="primary">LOC111019115</name>
</gene>
<dbReference type="RefSeq" id="XP_022151096.1">
    <property type="nucleotide sequence ID" value="XM_022295404.1"/>
</dbReference>
<dbReference type="AlphaFoldDB" id="A0A6J1DDJ3"/>
<feature type="region of interest" description="Disordered" evidence="1">
    <location>
        <begin position="90"/>
        <end position="189"/>
    </location>
</feature>
<feature type="compositionally biased region" description="Polar residues" evidence="1">
    <location>
        <begin position="259"/>
        <end position="270"/>
    </location>
</feature>
<protein>
    <submittedName>
        <fullName evidence="3 4">Protein WVD2-like 7 isoform X1</fullName>
    </submittedName>
</protein>
<dbReference type="Proteomes" id="UP000504603">
    <property type="component" value="Unplaced"/>
</dbReference>
<name>A0A6J1DDJ3_MOMCH</name>
<dbReference type="PANTHER" id="PTHR47286:SF2">
    <property type="entry name" value="F3I6.9 PROTEIN"/>
    <property type="match status" value="1"/>
</dbReference>
<feature type="compositionally biased region" description="Low complexity" evidence="1">
    <location>
        <begin position="298"/>
        <end position="310"/>
    </location>
</feature>
<dbReference type="RefSeq" id="XP_022151098.1">
    <property type="nucleotide sequence ID" value="XM_022295406.1"/>
</dbReference>
<dbReference type="OrthoDB" id="621651at2759"/>